<evidence type="ECO:0000256" key="3">
    <source>
        <dbReference type="ARBA" id="ARBA00006702"/>
    </source>
</evidence>
<dbReference type="EMBL" id="JAXQNO010000002">
    <property type="protein sequence ID" value="KAK4803319.1"/>
    <property type="molecule type" value="Genomic_DNA"/>
</dbReference>
<evidence type="ECO:0000256" key="5">
    <source>
        <dbReference type="ARBA" id="ARBA00022723"/>
    </source>
</evidence>
<keyword evidence="9" id="KW-0464">Manganese</keyword>
<evidence type="ECO:0000256" key="12">
    <source>
        <dbReference type="RuleBase" id="RU003465"/>
    </source>
</evidence>
<dbReference type="PROSITE" id="PS51746">
    <property type="entry name" value="PPM_2"/>
    <property type="match status" value="1"/>
</dbReference>
<gene>
    <name evidence="14" type="ORF">SAY86_001522</name>
</gene>
<protein>
    <recommendedName>
        <fullName evidence="4">protein-serine/threonine phosphatase</fullName>
        <ecNumber evidence="4">3.1.3.16</ecNumber>
    </recommendedName>
</protein>
<evidence type="ECO:0000256" key="8">
    <source>
        <dbReference type="ARBA" id="ARBA00022912"/>
    </source>
</evidence>
<proteinExistence type="inferred from homology"/>
<evidence type="ECO:0000259" key="13">
    <source>
        <dbReference type="PROSITE" id="PS51746"/>
    </source>
</evidence>
<keyword evidence="7" id="KW-0460">Magnesium</keyword>
<keyword evidence="6 12" id="KW-0378">Hydrolase</keyword>
<evidence type="ECO:0000256" key="9">
    <source>
        <dbReference type="ARBA" id="ARBA00023211"/>
    </source>
</evidence>
<keyword evidence="8 12" id="KW-0904">Protein phosphatase</keyword>
<dbReference type="FunFam" id="3.60.40.10:FF:000004">
    <property type="entry name" value="Probable protein phosphatase 2C 22"/>
    <property type="match status" value="1"/>
</dbReference>
<dbReference type="Gene3D" id="3.60.40.10">
    <property type="entry name" value="PPM-type phosphatase domain"/>
    <property type="match status" value="1"/>
</dbReference>
<dbReference type="PROSITE" id="PS01032">
    <property type="entry name" value="PPM_1"/>
    <property type="match status" value="1"/>
</dbReference>
<dbReference type="GO" id="GO:0005634">
    <property type="term" value="C:nucleus"/>
    <property type="evidence" value="ECO:0007669"/>
    <property type="project" value="UniProtKB-ARBA"/>
</dbReference>
<dbReference type="SMART" id="SM00332">
    <property type="entry name" value="PP2Cc"/>
    <property type="match status" value="1"/>
</dbReference>
<comment type="catalytic activity">
    <reaction evidence="10">
        <text>O-phospho-L-seryl-[protein] + H2O = L-seryl-[protein] + phosphate</text>
        <dbReference type="Rhea" id="RHEA:20629"/>
        <dbReference type="Rhea" id="RHEA-COMP:9863"/>
        <dbReference type="Rhea" id="RHEA-COMP:11604"/>
        <dbReference type="ChEBI" id="CHEBI:15377"/>
        <dbReference type="ChEBI" id="CHEBI:29999"/>
        <dbReference type="ChEBI" id="CHEBI:43474"/>
        <dbReference type="ChEBI" id="CHEBI:83421"/>
        <dbReference type="EC" id="3.1.3.16"/>
    </reaction>
</comment>
<dbReference type="GO" id="GO:0004722">
    <property type="term" value="F:protein serine/threonine phosphatase activity"/>
    <property type="evidence" value="ECO:0007669"/>
    <property type="project" value="UniProtKB-EC"/>
</dbReference>
<dbReference type="GO" id="GO:0005737">
    <property type="term" value="C:cytoplasm"/>
    <property type="evidence" value="ECO:0007669"/>
    <property type="project" value="UniProtKB-ARBA"/>
</dbReference>
<comment type="caution">
    <text evidence="14">The sequence shown here is derived from an EMBL/GenBank/DDBJ whole genome shotgun (WGS) entry which is preliminary data.</text>
</comment>
<evidence type="ECO:0000256" key="10">
    <source>
        <dbReference type="ARBA" id="ARBA00047761"/>
    </source>
</evidence>
<dbReference type="SUPFAM" id="SSF81606">
    <property type="entry name" value="PP2C-like"/>
    <property type="match status" value="1"/>
</dbReference>
<organism evidence="14 15">
    <name type="scientific">Trapa natans</name>
    <name type="common">Water chestnut</name>
    <dbReference type="NCBI Taxonomy" id="22666"/>
    <lineage>
        <taxon>Eukaryota</taxon>
        <taxon>Viridiplantae</taxon>
        <taxon>Streptophyta</taxon>
        <taxon>Embryophyta</taxon>
        <taxon>Tracheophyta</taxon>
        <taxon>Spermatophyta</taxon>
        <taxon>Magnoliopsida</taxon>
        <taxon>eudicotyledons</taxon>
        <taxon>Gunneridae</taxon>
        <taxon>Pentapetalae</taxon>
        <taxon>rosids</taxon>
        <taxon>malvids</taxon>
        <taxon>Myrtales</taxon>
        <taxon>Lythraceae</taxon>
        <taxon>Trapa</taxon>
    </lineage>
</organism>
<evidence type="ECO:0000256" key="11">
    <source>
        <dbReference type="ARBA" id="ARBA00048336"/>
    </source>
</evidence>
<evidence type="ECO:0000313" key="14">
    <source>
        <dbReference type="EMBL" id="KAK4803319.1"/>
    </source>
</evidence>
<dbReference type="PANTHER" id="PTHR13832">
    <property type="entry name" value="PROTEIN PHOSPHATASE 2C"/>
    <property type="match status" value="1"/>
</dbReference>
<comment type="cofactor">
    <cofactor evidence="2">
        <name>Mg(2+)</name>
        <dbReference type="ChEBI" id="CHEBI:18420"/>
    </cofactor>
</comment>
<feature type="domain" description="PPM-type phosphatase" evidence="13">
    <location>
        <begin position="140"/>
        <end position="407"/>
    </location>
</feature>
<dbReference type="InterPro" id="IPR015655">
    <property type="entry name" value="PP2C"/>
</dbReference>
<dbReference type="InterPro" id="IPR036457">
    <property type="entry name" value="PPM-type-like_dom_sf"/>
</dbReference>
<evidence type="ECO:0000256" key="7">
    <source>
        <dbReference type="ARBA" id="ARBA00022842"/>
    </source>
</evidence>
<keyword evidence="5" id="KW-0479">Metal-binding</keyword>
<reference evidence="14 15" key="1">
    <citation type="journal article" date="2023" name="Hortic Res">
        <title>Pangenome of water caltrop reveals structural variations and asymmetric subgenome divergence after allopolyploidization.</title>
        <authorList>
            <person name="Zhang X."/>
            <person name="Chen Y."/>
            <person name="Wang L."/>
            <person name="Yuan Y."/>
            <person name="Fang M."/>
            <person name="Shi L."/>
            <person name="Lu R."/>
            <person name="Comes H.P."/>
            <person name="Ma Y."/>
            <person name="Chen Y."/>
            <person name="Huang G."/>
            <person name="Zhou Y."/>
            <person name="Zheng Z."/>
            <person name="Qiu Y."/>
        </authorList>
    </citation>
    <scope>NUCLEOTIDE SEQUENCE [LARGE SCALE GENOMIC DNA]</scope>
    <source>
        <strain evidence="14">F231</strain>
    </source>
</reference>
<dbReference type="EC" id="3.1.3.16" evidence="4"/>
<dbReference type="GO" id="GO:0046872">
    <property type="term" value="F:metal ion binding"/>
    <property type="evidence" value="ECO:0007669"/>
    <property type="project" value="UniProtKB-KW"/>
</dbReference>
<sequence length="442" mass="47685">MPLKGFPDTGDCSSHYINHKCNLNCPSGSTRFMLENSPTLPQPYNSCFGKTMAPENNYLGAGAISEGSYKKENVTGEEKVGTLRGLKPPSSKIGRPPRHCASSVQLSAAAAAELELDVGLLSIKSASDEGETTPFIPIFRSGSCSEIGAKPFMEDEHICIDNLLEHLGSASELPSPGAFYGVFDGHGGSDAAVFVRENILRFIVEDAHLPICTKEAIRGAFLRADYAFSDADSLDSSSGTTALTALILGRKMLVANAGDCRAVLSKRGKAIELSKDHKPDSVSERLRIESLGGVVYDGYLNGQLSVARALGDWHMKKKAGPGDSLLSSSCPLIAEPEVHEVILSEEDEFLIIGCDGLWDVMSSQCAVMIARRELAVHNDPCRCSKELVREALRRDAQDNLTVVTVCFAADPPPRIEVPRRFNFKRSISAEGLNLLQEVLDAK</sequence>
<comment type="catalytic activity">
    <reaction evidence="11">
        <text>O-phospho-L-threonyl-[protein] + H2O = L-threonyl-[protein] + phosphate</text>
        <dbReference type="Rhea" id="RHEA:47004"/>
        <dbReference type="Rhea" id="RHEA-COMP:11060"/>
        <dbReference type="Rhea" id="RHEA-COMP:11605"/>
        <dbReference type="ChEBI" id="CHEBI:15377"/>
        <dbReference type="ChEBI" id="CHEBI:30013"/>
        <dbReference type="ChEBI" id="CHEBI:43474"/>
        <dbReference type="ChEBI" id="CHEBI:61977"/>
        <dbReference type="EC" id="3.1.3.16"/>
    </reaction>
</comment>
<dbReference type="InterPro" id="IPR001932">
    <property type="entry name" value="PPM-type_phosphatase-like_dom"/>
</dbReference>
<accession>A0AAN7MCW9</accession>
<evidence type="ECO:0000256" key="2">
    <source>
        <dbReference type="ARBA" id="ARBA00001946"/>
    </source>
</evidence>
<evidence type="ECO:0000313" key="15">
    <source>
        <dbReference type="Proteomes" id="UP001346149"/>
    </source>
</evidence>
<evidence type="ECO:0000256" key="4">
    <source>
        <dbReference type="ARBA" id="ARBA00013081"/>
    </source>
</evidence>
<dbReference type="Proteomes" id="UP001346149">
    <property type="component" value="Unassembled WGS sequence"/>
</dbReference>
<evidence type="ECO:0000256" key="6">
    <source>
        <dbReference type="ARBA" id="ARBA00022801"/>
    </source>
</evidence>
<dbReference type="Pfam" id="PF00481">
    <property type="entry name" value="PP2C"/>
    <property type="match status" value="1"/>
</dbReference>
<comment type="cofactor">
    <cofactor evidence="1">
        <name>Mn(2+)</name>
        <dbReference type="ChEBI" id="CHEBI:29035"/>
    </cofactor>
</comment>
<name>A0AAN7MCW9_TRANT</name>
<keyword evidence="15" id="KW-1185">Reference proteome</keyword>
<evidence type="ECO:0000256" key="1">
    <source>
        <dbReference type="ARBA" id="ARBA00001936"/>
    </source>
</evidence>
<dbReference type="PANTHER" id="PTHR13832:SF852">
    <property type="entry name" value="PROTEIN-SERINE_THREONINE PHOSPHATASE"/>
    <property type="match status" value="1"/>
</dbReference>
<comment type="similarity">
    <text evidence="3 12">Belongs to the PP2C family.</text>
</comment>
<dbReference type="CDD" id="cd00143">
    <property type="entry name" value="PP2Cc"/>
    <property type="match status" value="1"/>
</dbReference>
<dbReference type="InterPro" id="IPR000222">
    <property type="entry name" value="PP2C_BS"/>
</dbReference>
<dbReference type="AlphaFoldDB" id="A0AAN7MCW9"/>